<dbReference type="FunFam" id="3.40.50.720:FF:000084">
    <property type="entry name" value="Short-chain dehydrogenase reductase"/>
    <property type="match status" value="1"/>
</dbReference>
<gene>
    <name evidence="3" type="ORF">C7B46_08155</name>
</gene>
<sequence length="259" mass="27570">MQWLSGKVALVTGGGRGIGRAVVERFIAEGARVCAMDLQGEDLATLPSHGDQLVTVVGDVRVYADNERAVRQCLATFTKLDIFVANAGIFDGFSRLDTISPSTLEEVYKQIFDVNVKGMLFGVKAALEPLKSSHGSVIATLSQASFYPDGGGVVYTASKHAGLGLVRQLAFECAPLVRVNGVAPGGTITQLTVPQPLENMVKPMGTEEKRKRIQSRNPLQIAQDPEDHAAAYVYLASNQSRAVTGEVIRSDGGLGVRGL</sequence>
<reference evidence="3 4" key="1">
    <citation type="journal article" date="2014" name="BMC Genomics">
        <title>Comparison of environmental and isolate Sulfobacillus genomes reveals diverse carbon, sulfur, nitrogen, and hydrogen metabolisms.</title>
        <authorList>
            <person name="Justice N.B."/>
            <person name="Norman A."/>
            <person name="Brown C.T."/>
            <person name="Singh A."/>
            <person name="Thomas B.C."/>
            <person name="Banfield J.F."/>
        </authorList>
    </citation>
    <scope>NUCLEOTIDE SEQUENCE [LARGE SCALE GENOMIC DNA]</scope>
    <source>
        <strain evidence="3">AMDSBA4</strain>
    </source>
</reference>
<protein>
    <submittedName>
        <fullName evidence="3">3-(Cis-5,6-dihydroxycyclohexa-1, 3-dien-1-yl)propanoate dehydrogenase</fullName>
    </submittedName>
</protein>
<dbReference type="InterPro" id="IPR002347">
    <property type="entry name" value="SDR_fam"/>
</dbReference>
<comment type="caution">
    <text evidence="3">The sequence shown here is derived from an EMBL/GenBank/DDBJ whole genome shotgun (WGS) entry which is preliminary data.</text>
</comment>
<dbReference type="InterPro" id="IPR036291">
    <property type="entry name" value="NAD(P)-bd_dom_sf"/>
</dbReference>
<dbReference type="AlphaFoldDB" id="A0A2T2XH32"/>
<keyword evidence="2" id="KW-0560">Oxidoreductase</keyword>
<dbReference type="GO" id="GO:0016491">
    <property type="term" value="F:oxidoreductase activity"/>
    <property type="evidence" value="ECO:0007669"/>
    <property type="project" value="UniProtKB-KW"/>
</dbReference>
<evidence type="ECO:0000313" key="3">
    <source>
        <dbReference type="EMBL" id="PSR33811.1"/>
    </source>
</evidence>
<dbReference type="EMBL" id="PXYW01000016">
    <property type="protein sequence ID" value="PSR33811.1"/>
    <property type="molecule type" value="Genomic_DNA"/>
</dbReference>
<dbReference type="PANTHER" id="PTHR43639">
    <property type="entry name" value="OXIDOREDUCTASE, SHORT-CHAIN DEHYDROGENASE/REDUCTASE FAMILY (AFU_ORTHOLOGUE AFUA_5G02870)"/>
    <property type="match status" value="1"/>
</dbReference>
<dbReference type="PROSITE" id="PS00061">
    <property type="entry name" value="ADH_SHORT"/>
    <property type="match status" value="1"/>
</dbReference>
<dbReference type="PRINTS" id="PR00081">
    <property type="entry name" value="GDHRDH"/>
</dbReference>
<dbReference type="SUPFAM" id="SSF51735">
    <property type="entry name" value="NAD(P)-binding Rossmann-fold domains"/>
    <property type="match status" value="1"/>
</dbReference>
<dbReference type="Pfam" id="PF00106">
    <property type="entry name" value="adh_short"/>
    <property type="match status" value="1"/>
</dbReference>
<dbReference type="InterPro" id="IPR020904">
    <property type="entry name" value="Sc_DH/Rdtase_CS"/>
</dbReference>
<name>A0A2T2XH32_9FIRM</name>
<dbReference type="Gene3D" id="3.40.50.720">
    <property type="entry name" value="NAD(P)-binding Rossmann-like Domain"/>
    <property type="match status" value="1"/>
</dbReference>
<evidence type="ECO:0000256" key="2">
    <source>
        <dbReference type="ARBA" id="ARBA00023002"/>
    </source>
</evidence>
<dbReference type="GO" id="GO:0008206">
    <property type="term" value="P:bile acid metabolic process"/>
    <property type="evidence" value="ECO:0007669"/>
    <property type="project" value="UniProtKB-ARBA"/>
</dbReference>
<accession>A0A2T2XH32</accession>
<proteinExistence type="inferred from homology"/>
<organism evidence="3 4">
    <name type="scientific">Sulfobacillus benefaciens</name>
    <dbReference type="NCBI Taxonomy" id="453960"/>
    <lineage>
        <taxon>Bacteria</taxon>
        <taxon>Bacillati</taxon>
        <taxon>Bacillota</taxon>
        <taxon>Clostridia</taxon>
        <taxon>Eubacteriales</taxon>
        <taxon>Clostridiales Family XVII. Incertae Sedis</taxon>
        <taxon>Sulfobacillus</taxon>
    </lineage>
</organism>
<dbReference type="Proteomes" id="UP000242972">
    <property type="component" value="Unassembled WGS sequence"/>
</dbReference>
<evidence type="ECO:0000256" key="1">
    <source>
        <dbReference type="ARBA" id="ARBA00006484"/>
    </source>
</evidence>
<evidence type="ECO:0000313" key="4">
    <source>
        <dbReference type="Proteomes" id="UP000242972"/>
    </source>
</evidence>
<dbReference type="PANTHER" id="PTHR43639:SF1">
    <property type="entry name" value="SHORT-CHAIN DEHYDROGENASE_REDUCTASE FAMILY PROTEIN"/>
    <property type="match status" value="1"/>
</dbReference>
<comment type="similarity">
    <text evidence="1">Belongs to the short-chain dehydrogenases/reductases (SDR) family.</text>
</comment>